<name>A0ABS2DT47_9BURK</name>
<dbReference type="RefSeq" id="WP_205103357.1">
    <property type="nucleotide sequence ID" value="NZ_JACJJC010000012.1"/>
</dbReference>
<sequence length="207" mass="22656">MPNESEPSGSLETDLADRFEAVGNAARAIGMGWLLLVDELQNLSKADLAALLAALHRVNQLALPVMFVGAGLPNAARLAAEAKAYAERLFFFCDLKPLSPKAIKSVLVTSFKKAGASIAPNALDVMVKESFGSPLLLRIWAACVWEMSRGQVITMRDVELAKADAFDEIAHDVFRFDCLAAPEREPFCRRWWCLATTRCGSTTFGRH</sequence>
<keyword evidence="2" id="KW-1185">Reference proteome</keyword>
<evidence type="ECO:0000313" key="2">
    <source>
        <dbReference type="Proteomes" id="UP000715095"/>
    </source>
</evidence>
<reference evidence="1 2" key="1">
    <citation type="journal article" date="2021" name="Sci. Rep.">
        <title>The distribution of antibiotic resistance genes in chicken gut microbiota commensals.</title>
        <authorList>
            <person name="Juricova H."/>
            <person name="Matiasovicova J."/>
            <person name="Kubasova T."/>
            <person name="Cejkova D."/>
            <person name="Rychlik I."/>
        </authorList>
    </citation>
    <scope>NUCLEOTIDE SEQUENCE [LARGE SCALE GENOMIC DNA]</scope>
    <source>
        <strain evidence="1 2">An829</strain>
    </source>
</reference>
<proteinExistence type="predicted"/>
<protein>
    <recommendedName>
        <fullName evidence="3">AAA+ ATPase domain-containing protein</fullName>
    </recommendedName>
</protein>
<dbReference type="InterPro" id="IPR027417">
    <property type="entry name" value="P-loop_NTPase"/>
</dbReference>
<dbReference type="EMBL" id="JACJJC010000012">
    <property type="protein sequence ID" value="MBM6704482.1"/>
    <property type="molecule type" value="Genomic_DNA"/>
</dbReference>
<evidence type="ECO:0000313" key="1">
    <source>
        <dbReference type="EMBL" id="MBM6704482.1"/>
    </source>
</evidence>
<evidence type="ECO:0008006" key="3">
    <source>
        <dbReference type="Google" id="ProtNLM"/>
    </source>
</evidence>
<comment type="caution">
    <text evidence="1">The sequence shown here is derived from an EMBL/GenBank/DDBJ whole genome shotgun (WGS) entry which is preliminary data.</text>
</comment>
<gene>
    <name evidence="1" type="ORF">H6A60_08310</name>
</gene>
<accession>A0ABS2DT47</accession>
<organism evidence="1 2">
    <name type="scientific">Sutterella massiliensis</name>
    <dbReference type="NCBI Taxonomy" id="1816689"/>
    <lineage>
        <taxon>Bacteria</taxon>
        <taxon>Pseudomonadati</taxon>
        <taxon>Pseudomonadota</taxon>
        <taxon>Betaproteobacteria</taxon>
        <taxon>Burkholderiales</taxon>
        <taxon>Sutterellaceae</taxon>
        <taxon>Sutterella</taxon>
    </lineage>
</organism>
<dbReference type="SUPFAM" id="SSF52540">
    <property type="entry name" value="P-loop containing nucleoside triphosphate hydrolases"/>
    <property type="match status" value="1"/>
</dbReference>
<dbReference type="Proteomes" id="UP000715095">
    <property type="component" value="Unassembled WGS sequence"/>
</dbReference>